<feature type="region of interest" description="Disordered" evidence="1">
    <location>
        <begin position="70"/>
        <end position="95"/>
    </location>
</feature>
<evidence type="ECO:0000313" key="3">
    <source>
        <dbReference type="Proteomes" id="UP000247498"/>
    </source>
</evidence>
<name>A0A2V0NVH9_9CHLO</name>
<protein>
    <submittedName>
        <fullName evidence="2">Uncharacterized protein</fullName>
    </submittedName>
</protein>
<dbReference type="EMBL" id="BDRX01000026">
    <property type="protein sequence ID" value="GBF91648.1"/>
    <property type="molecule type" value="Genomic_DNA"/>
</dbReference>
<accession>A0A2V0NVH9</accession>
<evidence type="ECO:0000313" key="2">
    <source>
        <dbReference type="EMBL" id="GBF91648.1"/>
    </source>
</evidence>
<gene>
    <name evidence="2" type="ORF">Rsub_03952</name>
</gene>
<dbReference type="InParanoid" id="A0A2V0NVH9"/>
<evidence type="ECO:0000256" key="1">
    <source>
        <dbReference type="SAM" id="MobiDB-lite"/>
    </source>
</evidence>
<keyword evidence="3" id="KW-1185">Reference proteome</keyword>
<proteinExistence type="predicted"/>
<comment type="caution">
    <text evidence="2">The sequence shown here is derived from an EMBL/GenBank/DDBJ whole genome shotgun (WGS) entry which is preliminary data.</text>
</comment>
<dbReference type="OrthoDB" id="544736at2759"/>
<dbReference type="AlphaFoldDB" id="A0A2V0NVH9"/>
<organism evidence="2 3">
    <name type="scientific">Raphidocelis subcapitata</name>
    <dbReference type="NCBI Taxonomy" id="307507"/>
    <lineage>
        <taxon>Eukaryota</taxon>
        <taxon>Viridiplantae</taxon>
        <taxon>Chlorophyta</taxon>
        <taxon>core chlorophytes</taxon>
        <taxon>Chlorophyceae</taxon>
        <taxon>CS clade</taxon>
        <taxon>Sphaeropleales</taxon>
        <taxon>Selenastraceae</taxon>
        <taxon>Raphidocelis</taxon>
    </lineage>
</organism>
<dbReference type="Proteomes" id="UP000247498">
    <property type="component" value="Unassembled WGS sequence"/>
</dbReference>
<reference evidence="2 3" key="1">
    <citation type="journal article" date="2018" name="Sci. Rep.">
        <title>Raphidocelis subcapitata (=Pseudokirchneriella subcapitata) provides an insight into genome evolution and environmental adaptations in the Sphaeropleales.</title>
        <authorList>
            <person name="Suzuki S."/>
            <person name="Yamaguchi H."/>
            <person name="Nakajima N."/>
            <person name="Kawachi M."/>
        </authorList>
    </citation>
    <scope>NUCLEOTIDE SEQUENCE [LARGE SCALE GENOMIC DNA]</scope>
    <source>
        <strain evidence="2 3">NIES-35</strain>
    </source>
</reference>
<sequence length="137" mass="14310">MEASTAPVAVASAPELIHKPQRASGGVDTTRVLNLFGYVGPVASLMSHTLFPGASPASARSVHIQRMPGVGAAGAGASGDGRLSMRQPSGLTPGRTKFVLSRTEDAMDSVLPCAAERMFHRPGRFANANNLRFDYSS</sequence>